<gene>
    <name evidence="3" type="ORF">DFQ01_12675</name>
</gene>
<dbReference type="RefSeq" id="WP_174812823.1">
    <property type="nucleotide sequence ID" value="NZ_CP054613.1"/>
</dbReference>
<dbReference type="EMBL" id="QGTQ01000026">
    <property type="protein sequence ID" value="PWV95604.1"/>
    <property type="molecule type" value="Genomic_DNA"/>
</dbReference>
<evidence type="ECO:0000313" key="3">
    <source>
        <dbReference type="EMBL" id="PWV95604.1"/>
    </source>
</evidence>
<dbReference type="PROSITE" id="PS51272">
    <property type="entry name" value="SLH"/>
    <property type="match status" value="1"/>
</dbReference>
<name>A0A2V2YMG3_9BACL</name>
<proteinExistence type="predicted"/>
<sequence length="374" mass="41480">MKKRLLSIMTAITILTASMNTVGSTNAATVSATTVKDIAGHWAESSITSMISKGYVSGYPDGTFKPNATITRAEFLKMVVNAMELKVDTSTTGKWYVPYVNAAVAAGIHNTKDFNANYDRPITRQEIAQIAVRATTKELRTGKETSTQLMYEATKQGLISGLSNGELGIDQNSTRAQAVVITQRVLTVENGGTLQADKRAASYAEVAWHHTNIETMWGGKMKALPLSMQFSWTVNGTFEEILIIDLSDKNSPYRSWVPDLIKVNTKDWSNDYLIAMKVTMQNTKTAAKGTTAYFYDLLGNTAFKRAIIQDKTSPISTRTPLQLDKLDKVTTWHLLTISKEDLEHKKTVNSTFWYFDTNMGYSIKLSEDGTLFSN</sequence>
<dbReference type="InterPro" id="IPR051465">
    <property type="entry name" value="Cell_Envelope_Struct_Comp"/>
</dbReference>
<feature type="chain" id="PRO_5015837632" evidence="1">
    <location>
        <begin position="28"/>
        <end position="374"/>
    </location>
</feature>
<evidence type="ECO:0000259" key="2">
    <source>
        <dbReference type="PROSITE" id="PS51272"/>
    </source>
</evidence>
<feature type="signal peptide" evidence="1">
    <location>
        <begin position="1"/>
        <end position="27"/>
    </location>
</feature>
<comment type="caution">
    <text evidence="3">The sequence shown here is derived from an EMBL/GenBank/DDBJ whole genome shotgun (WGS) entry which is preliminary data.</text>
</comment>
<reference evidence="3 4" key="1">
    <citation type="submission" date="2018-05" db="EMBL/GenBank/DDBJ databases">
        <title>Genomic Encyclopedia of Type Strains, Phase III (KMG-III): the genomes of soil and plant-associated and newly described type strains.</title>
        <authorList>
            <person name="Whitman W."/>
        </authorList>
    </citation>
    <scope>NUCLEOTIDE SEQUENCE [LARGE SCALE GENOMIC DNA]</scope>
    <source>
        <strain evidence="3 4">CECT 5696</strain>
    </source>
</reference>
<dbReference type="PANTHER" id="PTHR43308:SF5">
    <property type="entry name" value="S-LAYER PROTEIN _ PEPTIDOGLYCAN ENDO-BETA-N-ACETYLGLUCOSAMINIDASE"/>
    <property type="match status" value="1"/>
</dbReference>
<evidence type="ECO:0000256" key="1">
    <source>
        <dbReference type="SAM" id="SignalP"/>
    </source>
</evidence>
<feature type="domain" description="SLH" evidence="2">
    <location>
        <begin position="30"/>
        <end position="93"/>
    </location>
</feature>
<dbReference type="Proteomes" id="UP000246635">
    <property type="component" value="Unassembled WGS sequence"/>
</dbReference>
<dbReference type="InterPro" id="IPR001119">
    <property type="entry name" value="SLH_dom"/>
</dbReference>
<dbReference type="Pfam" id="PF00395">
    <property type="entry name" value="SLH"/>
    <property type="match status" value="1"/>
</dbReference>
<protein>
    <submittedName>
        <fullName evidence="3">S-layer family protein</fullName>
    </submittedName>
</protein>
<keyword evidence="1" id="KW-0732">Signal</keyword>
<dbReference type="PANTHER" id="PTHR43308">
    <property type="entry name" value="OUTER MEMBRANE PROTEIN ALPHA-RELATED"/>
    <property type="match status" value="1"/>
</dbReference>
<keyword evidence="4" id="KW-1185">Reference proteome</keyword>
<accession>A0A2V2YMG3</accession>
<dbReference type="AlphaFoldDB" id="A0A2V2YMG3"/>
<organism evidence="3 4">
    <name type="scientific">Paenibacillus cellulosilyticus</name>
    <dbReference type="NCBI Taxonomy" id="375489"/>
    <lineage>
        <taxon>Bacteria</taxon>
        <taxon>Bacillati</taxon>
        <taxon>Bacillota</taxon>
        <taxon>Bacilli</taxon>
        <taxon>Bacillales</taxon>
        <taxon>Paenibacillaceae</taxon>
        <taxon>Paenibacillus</taxon>
    </lineage>
</organism>
<evidence type="ECO:0000313" key="4">
    <source>
        <dbReference type="Proteomes" id="UP000246635"/>
    </source>
</evidence>